<protein>
    <submittedName>
        <fullName evidence="2">Uncharacterized protein</fullName>
    </submittedName>
</protein>
<dbReference type="OrthoDB" id="8582704at2"/>
<dbReference type="SUPFAM" id="SSF103039">
    <property type="entry name" value="CheC-like"/>
    <property type="match status" value="1"/>
</dbReference>
<dbReference type="Proteomes" id="UP000002482">
    <property type="component" value="Chromosome"/>
</dbReference>
<dbReference type="GeneID" id="34236318"/>
<proteinExistence type="predicted"/>
<evidence type="ECO:0000313" key="3">
    <source>
        <dbReference type="Proteomes" id="UP000002482"/>
    </source>
</evidence>
<keyword evidence="1" id="KW-0145">Chemotaxis</keyword>
<reference evidence="2" key="1">
    <citation type="submission" date="2011-02" db="EMBL/GenBank/DDBJ databases">
        <title>Complete sequence of Acidovorax avenae subsp. avenae ATCC 19860.</title>
        <authorList>
            <consortium name="US DOE Joint Genome Institute"/>
            <person name="Lucas S."/>
            <person name="Copeland A."/>
            <person name="Lapidus A."/>
            <person name="Cheng J.-F."/>
            <person name="Goodwin L."/>
            <person name="Pitluck S."/>
            <person name="Chertkov O."/>
            <person name="Held B."/>
            <person name="Detter J.C."/>
            <person name="Han C."/>
            <person name="Tapia R."/>
            <person name="Land M."/>
            <person name="Hauser L."/>
            <person name="Kyrpides N."/>
            <person name="Ivanova N."/>
            <person name="Ovchinnikova G."/>
            <person name="Pagani I."/>
            <person name="Gordon S."/>
            <person name="Woyke T."/>
        </authorList>
    </citation>
    <scope>NUCLEOTIDE SEQUENCE</scope>
    <source>
        <strain evidence="2">ATCC 19860</strain>
    </source>
</reference>
<name>F0Q6I3_PARA1</name>
<sequence length="328" mass="36224">MNTRDPYEAIAPAALESKVLVIETDAAVLDAIRAFCGDNALQGHRVHPLNVAGVLRSRIDLGAVFVGGRLQGAVSDGIELSREIARLRPELPLFLRTDGVELPDLGALPSIVPYTLADIGALRGELDRKIFDRVYPTSLVRALGEMTQSALASQFKDMDVRMDPPYVVRDRLIHGEMFTLIPMETPWCRGFMTLQTDAESLRRVVSAGHTVFSAEDGADFRNLNALLGELTNLIWGGFRNRYGTEGAGGTFGVQVPIIVNHLHRYISFGTESPQLCFKCQAWSPDDPEGTTVTIYQRFAFSLSWAPELYRESETLLSGFVESGELEMF</sequence>
<organism evidence="2 3">
    <name type="scientific">Paracidovorax avenae (strain ATCC 19860 / DSM 7227 / CCUG 15838 / JCM 20985 / LMG 2117 / NCPPB 1011)</name>
    <name type="common">Acidovorax avenae</name>
    <dbReference type="NCBI Taxonomy" id="643561"/>
    <lineage>
        <taxon>Bacteria</taxon>
        <taxon>Pseudomonadati</taxon>
        <taxon>Pseudomonadota</taxon>
        <taxon>Betaproteobacteria</taxon>
        <taxon>Burkholderiales</taxon>
        <taxon>Comamonadaceae</taxon>
        <taxon>Paracidovorax</taxon>
    </lineage>
</organism>
<evidence type="ECO:0000256" key="1">
    <source>
        <dbReference type="ARBA" id="ARBA00022500"/>
    </source>
</evidence>
<evidence type="ECO:0000313" key="2">
    <source>
        <dbReference type="EMBL" id="ADX46929.1"/>
    </source>
</evidence>
<dbReference type="GO" id="GO:0006935">
    <property type="term" value="P:chemotaxis"/>
    <property type="evidence" value="ECO:0007669"/>
    <property type="project" value="UniProtKB-KW"/>
</dbReference>
<dbReference type="RefSeq" id="WP_013595420.1">
    <property type="nucleotide sequence ID" value="NC_015138.1"/>
</dbReference>
<dbReference type="HOGENOM" id="CLU_926450_0_0_4"/>
<dbReference type="EMBL" id="CP002521">
    <property type="protein sequence ID" value="ADX46929.1"/>
    <property type="molecule type" value="Genomic_DNA"/>
</dbReference>
<dbReference type="InterPro" id="IPR028976">
    <property type="entry name" value="CheC-like_sf"/>
</dbReference>
<keyword evidence="3" id="KW-1185">Reference proteome</keyword>
<dbReference type="KEGG" id="aaa:Acav_3027"/>
<dbReference type="Gene3D" id="3.40.1550.10">
    <property type="entry name" value="CheC-like"/>
    <property type="match status" value="1"/>
</dbReference>
<dbReference type="AlphaFoldDB" id="F0Q6I3"/>
<gene>
    <name evidence="2" type="ordered locus">Acav_3027</name>
</gene>
<accession>F0Q6I3</accession>